<evidence type="ECO:0000256" key="8">
    <source>
        <dbReference type="ARBA" id="ARBA00023288"/>
    </source>
</evidence>
<evidence type="ECO:0000256" key="1">
    <source>
        <dbReference type="ARBA" id="ARBA00004609"/>
    </source>
</evidence>
<dbReference type="InterPro" id="IPR016054">
    <property type="entry name" value="LY6_UPA_recep-like"/>
</dbReference>
<evidence type="ECO:0000256" key="6">
    <source>
        <dbReference type="ARBA" id="ARBA00023157"/>
    </source>
</evidence>
<dbReference type="PROSITE" id="PS00983">
    <property type="entry name" value="LY6_UPAR"/>
    <property type="match status" value="1"/>
</dbReference>
<accession>A0A1U7UTF9</accession>
<keyword evidence="5" id="KW-0472">Membrane</keyword>
<dbReference type="PANTHER" id="PTHR32217:SF5">
    <property type="entry name" value="LYMPHOCYTE ANTIGEN 6H"/>
    <property type="match status" value="1"/>
</dbReference>
<dbReference type="GO" id="GO:0033130">
    <property type="term" value="F:acetylcholine receptor binding"/>
    <property type="evidence" value="ECO:0007669"/>
    <property type="project" value="TreeGrafter"/>
</dbReference>
<dbReference type="GO" id="GO:0095500">
    <property type="term" value="P:acetylcholine receptor signaling pathway"/>
    <property type="evidence" value="ECO:0007669"/>
    <property type="project" value="TreeGrafter"/>
</dbReference>
<dbReference type="AlphaFoldDB" id="A0A1U7UTF9"/>
<feature type="domain" description="UPAR/Ly6" evidence="10">
    <location>
        <begin position="19"/>
        <end position="121"/>
    </location>
</feature>
<evidence type="ECO:0000256" key="7">
    <source>
        <dbReference type="ARBA" id="ARBA00023180"/>
    </source>
</evidence>
<feature type="chain" id="PRO_5010525846" evidence="9">
    <location>
        <begin position="21"/>
        <end position="149"/>
    </location>
</feature>
<evidence type="ECO:0000256" key="4">
    <source>
        <dbReference type="ARBA" id="ARBA00022729"/>
    </source>
</evidence>
<keyword evidence="3" id="KW-0336">GPI-anchor</keyword>
<sequence>MESVCLFLLASLLCFKQAQSLQCYTCADFRDTSKCPSITCPAEHKVCFKGEVTTTLADGTGNKIRSQYRSCAPSCEAISKVIEGLQEATAIQTKAEGLTTLNLPKMDIKVLTCCDKNLCNGAGQTNHSPVALAGGILLSLGSTLLWALL</sequence>
<evidence type="ECO:0000259" key="10">
    <source>
        <dbReference type="Pfam" id="PF00021"/>
    </source>
</evidence>
<keyword evidence="7" id="KW-0325">Glycoprotein</keyword>
<evidence type="ECO:0000313" key="12">
    <source>
        <dbReference type="RefSeq" id="XP_008072043.1"/>
    </source>
</evidence>
<comment type="subcellular location">
    <subcellularLocation>
        <location evidence="1">Cell membrane</location>
        <topology evidence="1">Lipid-anchor</topology>
        <topology evidence="1">GPI-anchor</topology>
    </subcellularLocation>
</comment>
<dbReference type="GO" id="GO:0045202">
    <property type="term" value="C:synapse"/>
    <property type="evidence" value="ECO:0007669"/>
    <property type="project" value="GOC"/>
</dbReference>
<dbReference type="OrthoDB" id="9807198at2759"/>
<dbReference type="GO" id="GO:0030550">
    <property type="term" value="F:acetylcholine receptor inhibitor activity"/>
    <property type="evidence" value="ECO:0007669"/>
    <property type="project" value="TreeGrafter"/>
</dbReference>
<dbReference type="SUPFAM" id="SSF57302">
    <property type="entry name" value="Snake toxin-like"/>
    <property type="match status" value="1"/>
</dbReference>
<dbReference type="InterPro" id="IPR045860">
    <property type="entry name" value="Snake_toxin-like_sf"/>
</dbReference>
<protein>
    <submittedName>
        <fullName evidence="12">Lymphocyte antigen 6H-like</fullName>
    </submittedName>
</protein>
<dbReference type="InterPro" id="IPR051445">
    <property type="entry name" value="LY6H/LY6L_nAChR_modulators"/>
</dbReference>
<dbReference type="Gene3D" id="2.10.60.10">
    <property type="entry name" value="CD59"/>
    <property type="match status" value="1"/>
</dbReference>
<dbReference type="GO" id="GO:0005886">
    <property type="term" value="C:plasma membrane"/>
    <property type="evidence" value="ECO:0007669"/>
    <property type="project" value="UniProtKB-SubCell"/>
</dbReference>
<dbReference type="InterPro" id="IPR018363">
    <property type="entry name" value="CD59_antigen_CS"/>
</dbReference>
<dbReference type="Pfam" id="PF00021">
    <property type="entry name" value="UPAR_LY6"/>
    <property type="match status" value="1"/>
</dbReference>
<proteinExistence type="predicted"/>
<dbReference type="PANTHER" id="PTHR32217">
    <property type="entry name" value="LYMPHOCYTE ANTIGEN 6H"/>
    <property type="match status" value="1"/>
</dbReference>
<keyword evidence="4 9" id="KW-0732">Signal</keyword>
<organism evidence="11 12">
    <name type="scientific">Carlito syrichta</name>
    <name type="common">Philippine tarsier</name>
    <name type="synonym">Tarsius syrichta</name>
    <dbReference type="NCBI Taxonomy" id="1868482"/>
    <lineage>
        <taxon>Eukaryota</taxon>
        <taxon>Metazoa</taxon>
        <taxon>Chordata</taxon>
        <taxon>Craniata</taxon>
        <taxon>Vertebrata</taxon>
        <taxon>Euteleostomi</taxon>
        <taxon>Mammalia</taxon>
        <taxon>Eutheria</taxon>
        <taxon>Euarchontoglires</taxon>
        <taxon>Primates</taxon>
        <taxon>Haplorrhini</taxon>
        <taxon>Tarsiiformes</taxon>
        <taxon>Tarsiidae</taxon>
        <taxon>Carlito</taxon>
    </lineage>
</organism>
<dbReference type="Proteomes" id="UP000189704">
    <property type="component" value="Unplaced"/>
</dbReference>
<reference evidence="12" key="1">
    <citation type="submission" date="2025-08" db="UniProtKB">
        <authorList>
            <consortium name="RefSeq"/>
        </authorList>
    </citation>
    <scope>IDENTIFICATION</scope>
</reference>
<evidence type="ECO:0000256" key="3">
    <source>
        <dbReference type="ARBA" id="ARBA00022622"/>
    </source>
</evidence>
<dbReference type="GeneID" id="103276448"/>
<dbReference type="RefSeq" id="XP_008072043.1">
    <property type="nucleotide sequence ID" value="XM_008073852.1"/>
</dbReference>
<feature type="signal peptide" evidence="9">
    <location>
        <begin position="1"/>
        <end position="20"/>
    </location>
</feature>
<evidence type="ECO:0000256" key="9">
    <source>
        <dbReference type="SAM" id="SignalP"/>
    </source>
</evidence>
<evidence type="ECO:0000256" key="2">
    <source>
        <dbReference type="ARBA" id="ARBA00022475"/>
    </source>
</evidence>
<dbReference type="KEGG" id="csyr:103276448"/>
<evidence type="ECO:0000313" key="11">
    <source>
        <dbReference type="Proteomes" id="UP000189704"/>
    </source>
</evidence>
<dbReference type="GO" id="GO:0098552">
    <property type="term" value="C:side of membrane"/>
    <property type="evidence" value="ECO:0007669"/>
    <property type="project" value="UniProtKB-KW"/>
</dbReference>
<keyword evidence="2" id="KW-1003">Cell membrane</keyword>
<keyword evidence="6" id="KW-1015">Disulfide bond</keyword>
<keyword evidence="8" id="KW-0449">Lipoprotein</keyword>
<gene>
    <name evidence="12" type="primary">LOC103276448</name>
</gene>
<keyword evidence="11" id="KW-1185">Reference proteome</keyword>
<evidence type="ECO:0000256" key="5">
    <source>
        <dbReference type="ARBA" id="ARBA00023136"/>
    </source>
</evidence>
<name>A0A1U7UTF9_CARSF</name>